<sequence>MPRSLDTSHPHNEACSKASGLSSATVYRCFQDKQALLRTACLHILKLSKQSNHLHLQRKREQGTLESAAREMVGLMFMQNRLQPKLAQAMETFLGSDDEELVQEAVAIRDDNLDQVIQAMLAHRRELTHPNPEQAVRIATIQAATSIGILCFKPRSLTNWPAPT</sequence>
<dbReference type="HOGENOM" id="CLU_1616594_0_0_6"/>
<dbReference type="KEGG" id="fau:Fraau_1323"/>
<evidence type="ECO:0000313" key="1">
    <source>
        <dbReference type="EMBL" id="AFC85761.1"/>
    </source>
</evidence>
<gene>
    <name evidence="1" type="ordered locus">Fraau_1323</name>
</gene>
<accession>H8L5G0</accession>
<name>H8L5G0_FRAAD</name>
<dbReference type="eggNOG" id="COG1309">
    <property type="taxonomic scope" value="Bacteria"/>
</dbReference>
<dbReference type="AlphaFoldDB" id="H8L5G0"/>
<dbReference type="STRING" id="767434.Fraau_1323"/>
<proteinExistence type="predicted"/>
<dbReference type="Gene3D" id="1.10.357.10">
    <property type="entry name" value="Tetracycline Repressor, domain 2"/>
    <property type="match status" value="1"/>
</dbReference>
<dbReference type="Proteomes" id="UP000005234">
    <property type="component" value="Chromosome"/>
</dbReference>
<keyword evidence="2" id="KW-1185">Reference proteome</keyword>
<evidence type="ECO:0000313" key="2">
    <source>
        <dbReference type="Proteomes" id="UP000005234"/>
    </source>
</evidence>
<protein>
    <submittedName>
        <fullName evidence="1">Uncharacterized protein</fullName>
    </submittedName>
</protein>
<organism evidence="1 2">
    <name type="scientific">Frateuria aurantia (strain ATCC 33424 / DSM 6220 / KCTC 2777 / LMG 1558 / NBRC 3245 / NCIMB 13370)</name>
    <name type="common">Acetobacter aurantius</name>
    <dbReference type="NCBI Taxonomy" id="767434"/>
    <lineage>
        <taxon>Bacteria</taxon>
        <taxon>Pseudomonadati</taxon>
        <taxon>Pseudomonadota</taxon>
        <taxon>Gammaproteobacteria</taxon>
        <taxon>Lysobacterales</taxon>
        <taxon>Rhodanobacteraceae</taxon>
        <taxon>Frateuria</taxon>
    </lineage>
</organism>
<reference evidence="1" key="1">
    <citation type="submission" date="2012-02" db="EMBL/GenBank/DDBJ databases">
        <title>The complete genome of Frateuria aurantia DSM 6220.</title>
        <authorList>
            <consortium name="US DOE Joint Genome Institute (JGI-PGF)"/>
            <person name="Lucas S."/>
            <person name="Copeland A."/>
            <person name="Lapidus A."/>
            <person name="Glavina del Rio T."/>
            <person name="Dalin E."/>
            <person name="Tice H."/>
            <person name="Bruce D."/>
            <person name="Goodwin L."/>
            <person name="Pitluck S."/>
            <person name="Peters L."/>
            <person name="Ovchinnikova G."/>
            <person name="Teshima H."/>
            <person name="Kyrpides N."/>
            <person name="Mavromatis K."/>
            <person name="Ivanova N."/>
            <person name="Brettin T."/>
            <person name="Detter J.C."/>
            <person name="Han C."/>
            <person name="Larimer F."/>
            <person name="Land M."/>
            <person name="Hauser L."/>
            <person name="Markowitz V."/>
            <person name="Cheng J.-F."/>
            <person name="Hugenholtz P."/>
            <person name="Woyke T."/>
            <person name="Wu D."/>
            <person name="Brambilla E."/>
            <person name="Klenk H.-P."/>
            <person name="Eisen J.A."/>
        </authorList>
    </citation>
    <scope>NUCLEOTIDE SEQUENCE</scope>
    <source>
        <strain evidence="1">DSM 6220</strain>
    </source>
</reference>
<dbReference type="EMBL" id="CP003350">
    <property type="protein sequence ID" value="AFC85761.1"/>
    <property type="molecule type" value="Genomic_DNA"/>
</dbReference>